<reference evidence="1 2" key="1">
    <citation type="submission" date="2019-01" db="EMBL/GenBank/DDBJ databases">
        <title>Cytophagaceae bacterium strain CAR-16.</title>
        <authorList>
            <person name="Chen W.-M."/>
        </authorList>
    </citation>
    <scope>NUCLEOTIDE SEQUENCE [LARGE SCALE GENOMIC DNA]</scope>
    <source>
        <strain evidence="1 2">CAR-16</strain>
    </source>
</reference>
<sequence>MTNFAILFTQETMKVLDVYQIPIISLEDKSYRYSFEGGDEFFEAFEQEWVQKGKFEAEVELQKSATMIQVLMKIKGHLNLICDRSNEEFEFPLDVQEKLIYKYGDHNEDLGDNLFMIDRKEPKLDLSQDLFDFIALQVPMKKLHPRFVKANDDSTADEFLYTTAKESEIQETQEQEIDPRWAALKKLSDNNI</sequence>
<name>A0A4V1M5K9_9BACT</name>
<dbReference type="RefSeq" id="WP_129026371.1">
    <property type="nucleotide sequence ID" value="NZ_SDHY01000002.1"/>
</dbReference>
<gene>
    <name evidence="1" type="ORF">ESB04_03680</name>
</gene>
<dbReference type="OrthoDB" id="1524821at2"/>
<evidence type="ECO:0000313" key="2">
    <source>
        <dbReference type="Proteomes" id="UP000289455"/>
    </source>
</evidence>
<dbReference type="AlphaFoldDB" id="A0A4V1M5K9"/>
<evidence type="ECO:0000313" key="1">
    <source>
        <dbReference type="EMBL" id="RXK50761.1"/>
    </source>
</evidence>
<dbReference type="Pfam" id="PF02620">
    <property type="entry name" value="YceD"/>
    <property type="match status" value="1"/>
</dbReference>
<accession>A0A4V1M5K9</accession>
<comment type="caution">
    <text evidence="1">The sequence shown here is derived from an EMBL/GenBank/DDBJ whole genome shotgun (WGS) entry which is preliminary data.</text>
</comment>
<keyword evidence="2" id="KW-1185">Reference proteome</keyword>
<protein>
    <submittedName>
        <fullName evidence="1">DUF177 domain-containing protein</fullName>
    </submittedName>
</protein>
<dbReference type="Proteomes" id="UP000289455">
    <property type="component" value="Unassembled WGS sequence"/>
</dbReference>
<organism evidence="1 2">
    <name type="scientific">Aquirufa rosea</name>
    <dbReference type="NCBI Taxonomy" id="2509241"/>
    <lineage>
        <taxon>Bacteria</taxon>
        <taxon>Pseudomonadati</taxon>
        <taxon>Bacteroidota</taxon>
        <taxon>Cytophagia</taxon>
        <taxon>Cytophagales</taxon>
        <taxon>Flectobacillaceae</taxon>
        <taxon>Aquirufa</taxon>
    </lineage>
</organism>
<proteinExistence type="predicted"/>
<dbReference type="EMBL" id="SDHY01000002">
    <property type="protein sequence ID" value="RXK50761.1"/>
    <property type="molecule type" value="Genomic_DNA"/>
</dbReference>
<dbReference type="InterPro" id="IPR003772">
    <property type="entry name" value="YceD"/>
</dbReference>